<dbReference type="EMBL" id="JACVVK020000035">
    <property type="protein sequence ID" value="KAK7500744.1"/>
    <property type="molecule type" value="Genomic_DNA"/>
</dbReference>
<evidence type="ECO:0000313" key="2">
    <source>
        <dbReference type="EMBL" id="KAK7500744.1"/>
    </source>
</evidence>
<feature type="region of interest" description="Disordered" evidence="1">
    <location>
        <begin position="54"/>
        <end position="75"/>
    </location>
</feature>
<organism evidence="2 3">
    <name type="scientific">Batillaria attramentaria</name>
    <dbReference type="NCBI Taxonomy" id="370345"/>
    <lineage>
        <taxon>Eukaryota</taxon>
        <taxon>Metazoa</taxon>
        <taxon>Spiralia</taxon>
        <taxon>Lophotrochozoa</taxon>
        <taxon>Mollusca</taxon>
        <taxon>Gastropoda</taxon>
        <taxon>Caenogastropoda</taxon>
        <taxon>Sorbeoconcha</taxon>
        <taxon>Cerithioidea</taxon>
        <taxon>Batillariidae</taxon>
        <taxon>Batillaria</taxon>
    </lineage>
</organism>
<protein>
    <submittedName>
        <fullName evidence="2">Uncharacterized protein</fullName>
    </submittedName>
</protein>
<evidence type="ECO:0000313" key="3">
    <source>
        <dbReference type="Proteomes" id="UP001519460"/>
    </source>
</evidence>
<comment type="caution">
    <text evidence="2">The sequence shown here is derived from an EMBL/GenBank/DDBJ whole genome shotgun (WGS) entry which is preliminary data.</text>
</comment>
<accession>A0ABD0LMS2</accession>
<evidence type="ECO:0000256" key="1">
    <source>
        <dbReference type="SAM" id="MobiDB-lite"/>
    </source>
</evidence>
<name>A0ABD0LMS2_9CAEN</name>
<feature type="region of interest" description="Disordered" evidence="1">
    <location>
        <begin position="186"/>
        <end position="206"/>
    </location>
</feature>
<proteinExistence type="predicted"/>
<dbReference type="Proteomes" id="UP001519460">
    <property type="component" value="Unassembled WGS sequence"/>
</dbReference>
<sequence length="238" mass="26097">MEGKPRPLSFVELNIRCVGRLLWSDDCPLVIVPSVWFVDTPWAIFITDRKVGPPGGTSRAGHALSSSRGVPGRASSKICPRLPTKVQNENAARSCQFSDSHLHNSHALCADRLPRTGKNVSAACSSSEHSACLADVFTEASEKWHLKPPGTDDHQPPTLQCLSGGFFPFLHAAPFIRQLTRRWTSNRLNTRPPGTTHPPRHTHASLPCPRALHRKRRALTDGACCQGNRHAAPRGGKY</sequence>
<dbReference type="AlphaFoldDB" id="A0ABD0LMS2"/>
<reference evidence="2 3" key="1">
    <citation type="journal article" date="2023" name="Sci. Data">
        <title>Genome assembly of the Korean intertidal mud-creeper Batillaria attramentaria.</title>
        <authorList>
            <person name="Patra A.K."/>
            <person name="Ho P.T."/>
            <person name="Jun S."/>
            <person name="Lee S.J."/>
            <person name="Kim Y."/>
            <person name="Won Y.J."/>
        </authorList>
    </citation>
    <scope>NUCLEOTIDE SEQUENCE [LARGE SCALE GENOMIC DNA]</scope>
    <source>
        <strain evidence="2">Wonlab-2016</strain>
    </source>
</reference>
<keyword evidence="3" id="KW-1185">Reference proteome</keyword>
<gene>
    <name evidence="2" type="ORF">BaRGS_00007988</name>
</gene>